<dbReference type="InterPro" id="IPR013766">
    <property type="entry name" value="Thioredoxin_domain"/>
</dbReference>
<reference evidence="4 5" key="1">
    <citation type="submission" date="2013-03" db="EMBL/GenBank/DDBJ databases">
        <title>Draft genome sequence of Gracibacillus halophilus YIM-C55.5, a moderately halophilic and thermophilic organism from the Xiaochaidamu salt lake.</title>
        <authorList>
            <person name="Sugumar T."/>
            <person name="Polireddy D.R."/>
            <person name="Antony A."/>
            <person name="Madhava Y.R."/>
            <person name="Sivakumar N."/>
        </authorList>
    </citation>
    <scope>NUCLEOTIDE SEQUENCE [LARGE SCALE GENOMIC DNA]</scope>
    <source>
        <strain evidence="4 5">YIM-C55.5</strain>
    </source>
</reference>
<dbReference type="SUPFAM" id="SSF52833">
    <property type="entry name" value="Thioredoxin-like"/>
    <property type="match status" value="1"/>
</dbReference>
<dbReference type="InterPro" id="IPR000866">
    <property type="entry name" value="AhpC/TSA"/>
</dbReference>
<feature type="signal peptide" evidence="2">
    <location>
        <begin position="1"/>
        <end position="17"/>
    </location>
</feature>
<dbReference type="PROSITE" id="PS00194">
    <property type="entry name" value="THIOREDOXIN_1"/>
    <property type="match status" value="1"/>
</dbReference>
<name>N4WX87_9BACI</name>
<feature type="chain" id="PRO_5039441665" evidence="2">
    <location>
        <begin position="18"/>
        <end position="187"/>
    </location>
</feature>
<dbReference type="CDD" id="cd02966">
    <property type="entry name" value="TlpA_like_family"/>
    <property type="match status" value="1"/>
</dbReference>
<dbReference type="PROSITE" id="PS51352">
    <property type="entry name" value="THIOREDOXIN_2"/>
    <property type="match status" value="1"/>
</dbReference>
<dbReference type="RefSeq" id="WP_003465185.1">
    <property type="nucleotide sequence ID" value="NZ_APML01000016.1"/>
</dbReference>
<dbReference type="PANTHER" id="PTHR42852">
    <property type="entry name" value="THIOL:DISULFIDE INTERCHANGE PROTEIN DSBE"/>
    <property type="match status" value="1"/>
</dbReference>
<evidence type="ECO:0000256" key="2">
    <source>
        <dbReference type="SAM" id="SignalP"/>
    </source>
</evidence>
<dbReference type="GO" id="GO:0016209">
    <property type="term" value="F:antioxidant activity"/>
    <property type="evidence" value="ECO:0007669"/>
    <property type="project" value="InterPro"/>
</dbReference>
<dbReference type="STRING" id="1308866.J416_03966"/>
<dbReference type="InterPro" id="IPR036249">
    <property type="entry name" value="Thioredoxin-like_sf"/>
</dbReference>
<dbReference type="Proteomes" id="UP000012283">
    <property type="component" value="Unassembled WGS sequence"/>
</dbReference>
<proteinExistence type="predicted"/>
<evidence type="ECO:0000256" key="1">
    <source>
        <dbReference type="ARBA" id="ARBA00023157"/>
    </source>
</evidence>
<dbReference type="EMBL" id="APML01000016">
    <property type="protein sequence ID" value="ENH97691.1"/>
    <property type="molecule type" value="Genomic_DNA"/>
</dbReference>
<dbReference type="Gene3D" id="3.40.30.10">
    <property type="entry name" value="Glutaredoxin"/>
    <property type="match status" value="1"/>
</dbReference>
<organism evidence="4 5">
    <name type="scientific">Gracilibacillus halophilus YIM-C55.5</name>
    <dbReference type="NCBI Taxonomy" id="1308866"/>
    <lineage>
        <taxon>Bacteria</taxon>
        <taxon>Bacillati</taxon>
        <taxon>Bacillota</taxon>
        <taxon>Bacilli</taxon>
        <taxon>Bacillales</taxon>
        <taxon>Bacillaceae</taxon>
        <taxon>Gracilibacillus</taxon>
    </lineage>
</organism>
<accession>N4WX87</accession>
<protein>
    <submittedName>
        <fullName evidence="4">Thioredoxin</fullName>
    </submittedName>
</protein>
<dbReference type="InterPro" id="IPR017937">
    <property type="entry name" value="Thioredoxin_CS"/>
</dbReference>
<dbReference type="OrthoDB" id="25753at2"/>
<dbReference type="InterPro" id="IPR050553">
    <property type="entry name" value="Thioredoxin_ResA/DsbE_sf"/>
</dbReference>
<dbReference type="AlphaFoldDB" id="N4WX87"/>
<keyword evidence="5" id="KW-1185">Reference proteome</keyword>
<keyword evidence="2" id="KW-0732">Signal</keyword>
<evidence type="ECO:0000313" key="5">
    <source>
        <dbReference type="Proteomes" id="UP000012283"/>
    </source>
</evidence>
<evidence type="ECO:0000259" key="3">
    <source>
        <dbReference type="PROSITE" id="PS51352"/>
    </source>
</evidence>
<comment type="caution">
    <text evidence="4">The sequence shown here is derived from an EMBL/GenBank/DDBJ whole genome shotgun (WGS) entry which is preliminary data.</text>
</comment>
<sequence>MKRMIIGVLVLSMLAWATFDFFHNKEKVTSDHQTEEVSSTSEAMEREVGLKVGQVAPDFTLQTIDGETVKLSDYRGDRVMLNFWATWCPPCREEMPDLQAFYQDSDAVVLGINMTTTEQNIGDVRDFIDEYQLSFPILVDSEDKVAVTYQIHPLPTSYMIDSKGVIQFRIFGPLDYEGMMLEYNQLE</sequence>
<evidence type="ECO:0000313" key="4">
    <source>
        <dbReference type="EMBL" id="ENH97691.1"/>
    </source>
</evidence>
<dbReference type="Pfam" id="PF00578">
    <property type="entry name" value="AhpC-TSA"/>
    <property type="match status" value="1"/>
</dbReference>
<dbReference type="PANTHER" id="PTHR42852:SF1">
    <property type="entry name" value="THIOREDOXIN-LIKE PROTEIN YNEN"/>
    <property type="match status" value="1"/>
</dbReference>
<dbReference type="eggNOG" id="COG0526">
    <property type="taxonomic scope" value="Bacteria"/>
</dbReference>
<gene>
    <name evidence="4" type="ORF">J416_03966</name>
</gene>
<dbReference type="GO" id="GO:0016491">
    <property type="term" value="F:oxidoreductase activity"/>
    <property type="evidence" value="ECO:0007669"/>
    <property type="project" value="InterPro"/>
</dbReference>
<dbReference type="PATRIC" id="fig|1308866.3.peg.803"/>
<feature type="domain" description="Thioredoxin" evidence="3">
    <location>
        <begin position="50"/>
        <end position="187"/>
    </location>
</feature>
<keyword evidence="1" id="KW-1015">Disulfide bond</keyword>